<sequence length="135" mass="13861">MTTPLMYAVQAAALWSGLLILMMLVLSGIVVSGRRKHMVSFGDGGNADLMAASRAFGNLVEYATPGMIAMLLLAAVGAPAWMVHGVGATLFVGRVAHALGLLLQTGPSLGRVVGMLLTWVALLTAAVGLIAFAVV</sequence>
<evidence type="ECO:0000256" key="3">
    <source>
        <dbReference type="ARBA" id="ARBA00022989"/>
    </source>
</evidence>
<reference evidence="6 7" key="1">
    <citation type="submission" date="2014-12" db="EMBL/GenBank/DDBJ databases">
        <title>Genome sequencing of Brevundimonas nasdae TPW30.</title>
        <authorList>
            <person name="Tan P.W."/>
            <person name="Chan K.-G."/>
        </authorList>
    </citation>
    <scope>NUCLEOTIDE SEQUENCE [LARGE SCALE GENOMIC DNA]</scope>
    <source>
        <strain evidence="6 7">TPW30</strain>
    </source>
</reference>
<dbReference type="Pfam" id="PF01124">
    <property type="entry name" value="MAPEG"/>
    <property type="match status" value="1"/>
</dbReference>
<keyword evidence="4 5" id="KW-0472">Membrane</keyword>
<dbReference type="EMBL" id="JWSY01000009">
    <property type="protein sequence ID" value="KIC58884.1"/>
    <property type="molecule type" value="Genomic_DNA"/>
</dbReference>
<dbReference type="GO" id="GO:0016020">
    <property type="term" value="C:membrane"/>
    <property type="evidence" value="ECO:0007669"/>
    <property type="project" value="UniProtKB-SubCell"/>
</dbReference>
<evidence type="ECO:0000256" key="4">
    <source>
        <dbReference type="ARBA" id="ARBA00023136"/>
    </source>
</evidence>
<dbReference type="PANTHER" id="PTHR35814">
    <property type="match status" value="1"/>
</dbReference>
<evidence type="ECO:0000256" key="5">
    <source>
        <dbReference type="SAM" id="Phobius"/>
    </source>
</evidence>
<name>A0A0B4CC90_9CAUL</name>
<comment type="subcellular location">
    <subcellularLocation>
        <location evidence="1">Membrane</location>
    </subcellularLocation>
</comment>
<feature type="transmembrane region" description="Helical" evidence="5">
    <location>
        <begin position="12"/>
        <end position="31"/>
    </location>
</feature>
<dbReference type="InterPro" id="IPR001129">
    <property type="entry name" value="Membr-assoc_MAPEG"/>
</dbReference>
<dbReference type="Gene3D" id="1.20.120.550">
    <property type="entry name" value="Membrane associated eicosanoid/glutathione metabolism-like domain"/>
    <property type="match status" value="1"/>
</dbReference>
<protein>
    <submittedName>
        <fullName evidence="6">Glutathione S-transferase</fullName>
    </submittedName>
</protein>
<evidence type="ECO:0000256" key="1">
    <source>
        <dbReference type="ARBA" id="ARBA00004370"/>
    </source>
</evidence>
<gene>
    <name evidence="6" type="ORF">RM53_06670</name>
</gene>
<evidence type="ECO:0000313" key="7">
    <source>
        <dbReference type="Proteomes" id="UP000031166"/>
    </source>
</evidence>
<feature type="transmembrane region" description="Helical" evidence="5">
    <location>
        <begin position="68"/>
        <end position="92"/>
    </location>
</feature>
<accession>A0A0B4CC90</accession>
<dbReference type="AlphaFoldDB" id="A0A0B4CC90"/>
<dbReference type="PANTHER" id="PTHR35814:SF1">
    <property type="entry name" value="GLUTATHIONE S-TRANSFERASE-RELATED"/>
    <property type="match status" value="1"/>
</dbReference>
<keyword evidence="3 5" id="KW-1133">Transmembrane helix</keyword>
<dbReference type="SUPFAM" id="SSF161084">
    <property type="entry name" value="MAPEG domain-like"/>
    <property type="match status" value="1"/>
</dbReference>
<dbReference type="GO" id="GO:0016740">
    <property type="term" value="F:transferase activity"/>
    <property type="evidence" value="ECO:0007669"/>
    <property type="project" value="UniProtKB-KW"/>
</dbReference>
<evidence type="ECO:0000256" key="2">
    <source>
        <dbReference type="ARBA" id="ARBA00022692"/>
    </source>
</evidence>
<feature type="transmembrane region" description="Helical" evidence="5">
    <location>
        <begin position="112"/>
        <end position="134"/>
    </location>
</feature>
<organism evidence="6 7">
    <name type="scientific">Brevundimonas nasdae</name>
    <dbReference type="NCBI Taxonomy" id="172043"/>
    <lineage>
        <taxon>Bacteria</taxon>
        <taxon>Pseudomonadati</taxon>
        <taxon>Pseudomonadota</taxon>
        <taxon>Alphaproteobacteria</taxon>
        <taxon>Caulobacterales</taxon>
        <taxon>Caulobacteraceae</taxon>
        <taxon>Brevundimonas</taxon>
    </lineage>
</organism>
<proteinExistence type="predicted"/>
<evidence type="ECO:0000313" key="6">
    <source>
        <dbReference type="EMBL" id="KIC58884.1"/>
    </source>
</evidence>
<comment type="caution">
    <text evidence="6">The sequence shown here is derived from an EMBL/GenBank/DDBJ whole genome shotgun (WGS) entry which is preliminary data.</text>
</comment>
<dbReference type="STRING" id="172043.RM53_06670"/>
<keyword evidence="2 5" id="KW-0812">Transmembrane</keyword>
<dbReference type="Proteomes" id="UP000031166">
    <property type="component" value="Unassembled WGS sequence"/>
</dbReference>
<dbReference type="RefSeq" id="WP_017505339.1">
    <property type="nucleotide sequence ID" value="NZ_CP119180.1"/>
</dbReference>
<keyword evidence="6" id="KW-0808">Transferase</keyword>
<dbReference type="InterPro" id="IPR023352">
    <property type="entry name" value="MAPEG-like_dom_sf"/>
</dbReference>
<dbReference type="GeneID" id="34013338"/>